<evidence type="ECO:0000313" key="4">
    <source>
        <dbReference type="EMBL" id="CEK55351.1"/>
    </source>
</evidence>
<dbReference type="PANTHER" id="PTHR43364:SF4">
    <property type="entry name" value="NAD(P)-LINKED OXIDOREDUCTASE SUPERFAMILY PROTEIN"/>
    <property type="match status" value="1"/>
</dbReference>
<evidence type="ECO:0000256" key="2">
    <source>
        <dbReference type="ARBA" id="ARBA00038157"/>
    </source>
</evidence>
<feature type="domain" description="NADP-dependent oxidoreductase" evidence="3">
    <location>
        <begin position="2"/>
        <end position="83"/>
    </location>
</feature>
<reference evidence="4" key="1">
    <citation type="submission" date="2014-12" db="EMBL/GenBank/DDBJ databases">
        <title>Insight into the proteome of Arion vulgaris.</title>
        <authorList>
            <person name="Aradska J."/>
            <person name="Bulat T."/>
            <person name="Smidak R."/>
            <person name="Sarate P."/>
            <person name="Gangsoo J."/>
            <person name="Sialana F."/>
            <person name="Bilban M."/>
            <person name="Lubec G."/>
        </authorList>
    </citation>
    <scope>NUCLEOTIDE SEQUENCE</scope>
    <source>
        <tissue evidence="4">Skin</tissue>
    </source>
</reference>
<sequence length="84" mass="9244">KNEGVGVLPYSPLKAGVLSGKFTRGVTPTEGRTAFFAANLPQYTDLSDRTFDIVDILREIAEKRGHSIPQVAIRWLIQKDVVSS</sequence>
<dbReference type="AlphaFoldDB" id="A0A0B6YHT0"/>
<dbReference type="Gene3D" id="3.20.20.100">
    <property type="entry name" value="NADP-dependent oxidoreductase domain"/>
    <property type="match status" value="1"/>
</dbReference>
<protein>
    <recommendedName>
        <fullName evidence="3">NADP-dependent oxidoreductase domain-containing protein</fullName>
    </recommendedName>
</protein>
<accession>A0A0B6YHT0</accession>
<evidence type="ECO:0000259" key="3">
    <source>
        <dbReference type="Pfam" id="PF00248"/>
    </source>
</evidence>
<feature type="non-terminal residue" evidence="4">
    <location>
        <position position="1"/>
    </location>
</feature>
<name>A0A0B6YHT0_9EUPU</name>
<dbReference type="InterPro" id="IPR023210">
    <property type="entry name" value="NADP_OxRdtase_dom"/>
</dbReference>
<comment type="similarity">
    <text evidence="2">Belongs to the aldo/keto reductase family. Aldo/keto reductase 2 subfamily.</text>
</comment>
<evidence type="ECO:0000256" key="1">
    <source>
        <dbReference type="ARBA" id="ARBA00023002"/>
    </source>
</evidence>
<dbReference type="Pfam" id="PF00248">
    <property type="entry name" value="Aldo_ket_red"/>
    <property type="match status" value="1"/>
</dbReference>
<proteinExistence type="inferred from homology"/>
<dbReference type="InterPro" id="IPR036812">
    <property type="entry name" value="NAD(P)_OxRdtase_dom_sf"/>
</dbReference>
<dbReference type="InterPro" id="IPR050523">
    <property type="entry name" value="AKR_Detox_Biosynth"/>
</dbReference>
<dbReference type="GO" id="GO:0016491">
    <property type="term" value="F:oxidoreductase activity"/>
    <property type="evidence" value="ECO:0007669"/>
    <property type="project" value="UniProtKB-KW"/>
</dbReference>
<feature type="non-terminal residue" evidence="4">
    <location>
        <position position="84"/>
    </location>
</feature>
<dbReference type="EMBL" id="HACG01008486">
    <property type="protein sequence ID" value="CEK55351.1"/>
    <property type="molecule type" value="Transcribed_RNA"/>
</dbReference>
<dbReference type="SUPFAM" id="SSF51430">
    <property type="entry name" value="NAD(P)-linked oxidoreductase"/>
    <property type="match status" value="1"/>
</dbReference>
<keyword evidence="1" id="KW-0560">Oxidoreductase</keyword>
<gene>
    <name evidence="4" type="primary">ORF24992</name>
</gene>
<organism evidence="4">
    <name type="scientific">Arion vulgaris</name>
    <dbReference type="NCBI Taxonomy" id="1028688"/>
    <lineage>
        <taxon>Eukaryota</taxon>
        <taxon>Metazoa</taxon>
        <taxon>Spiralia</taxon>
        <taxon>Lophotrochozoa</taxon>
        <taxon>Mollusca</taxon>
        <taxon>Gastropoda</taxon>
        <taxon>Heterobranchia</taxon>
        <taxon>Euthyneura</taxon>
        <taxon>Panpulmonata</taxon>
        <taxon>Eupulmonata</taxon>
        <taxon>Stylommatophora</taxon>
        <taxon>Helicina</taxon>
        <taxon>Arionoidea</taxon>
        <taxon>Arionidae</taxon>
        <taxon>Arion</taxon>
    </lineage>
</organism>
<dbReference type="PANTHER" id="PTHR43364">
    <property type="entry name" value="NADH-SPECIFIC METHYLGLYOXAL REDUCTASE-RELATED"/>
    <property type="match status" value="1"/>
</dbReference>